<comment type="caution">
    <text evidence="1">The sequence shown here is derived from an EMBL/GenBank/DDBJ whole genome shotgun (WGS) entry which is preliminary data.</text>
</comment>
<reference evidence="1 2" key="1">
    <citation type="submission" date="2020-08" db="EMBL/GenBank/DDBJ databases">
        <title>Description of novel Flavobacterium F-380 isolate.</title>
        <authorList>
            <person name="Saticioglu I.B."/>
            <person name="Duman M."/>
            <person name="Altun S."/>
        </authorList>
    </citation>
    <scope>NUCLEOTIDE SEQUENCE [LARGE SCALE GENOMIC DNA]</scope>
    <source>
        <strain evidence="1 2">F-380</strain>
    </source>
</reference>
<evidence type="ECO:0000313" key="1">
    <source>
        <dbReference type="EMBL" id="MBC5842638.1"/>
    </source>
</evidence>
<evidence type="ECO:0000313" key="2">
    <source>
        <dbReference type="Proteomes" id="UP000629963"/>
    </source>
</evidence>
<name>A0ABR7JAT0_9FLAO</name>
<accession>A0ABR7JAT0</accession>
<organism evidence="1 2">
    <name type="scientific">Flavobacterium kayseriense</name>
    <dbReference type="NCBI Taxonomy" id="2764714"/>
    <lineage>
        <taxon>Bacteria</taxon>
        <taxon>Pseudomonadati</taxon>
        <taxon>Bacteroidota</taxon>
        <taxon>Flavobacteriia</taxon>
        <taxon>Flavobacteriales</taxon>
        <taxon>Flavobacteriaceae</taxon>
        <taxon>Flavobacterium</taxon>
    </lineage>
</organism>
<dbReference type="Proteomes" id="UP000629963">
    <property type="component" value="Unassembled WGS sequence"/>
</dbReference>
<proteinExistence type="predicted"/>
<keyword evidence="2" id="KW-1185">Reference proteome</keyword>
<protein>
    <submittedName>
        <fullName evidence="1">Type I restriction enzyme HsdR N-terminal domain-containing protein</fullName>
    </submittedName>
</protein>
<sequence length="328" mass="38220">MNNEKWAEICYLLSESVQPDISENAFEKNIIQALRVLNWKQFLNDFDIRPSFQVGASNRITPDFVMKSAEQNKLFVIEIKQPNIPLNSNFQQQLFSYMRYLKLEYGILIGQSIQIFYDGDLVKQEDPVLLETIKFEHSNERGLTFVELFDKENYSKDALKDFTLNSLKKINLKQDFKELTNKIISGDFIARLNELVKQDFISEYDGELIDSVLKELKFEITEKFNPVRAVETPRRQFAQPKDSNYSSTILPIELNPPGEYEFKRKLLAAKKAYITTFYANGTNDRKLWNANSFKESSLVLGNIRSRPQFRNGNWQELGIIKVFVSIDS</sequence>
<dbReference type="RefSeq" id="WP_187011130.1">
    <property type="nucleotide sequence ID" value="NZ_JACRUI010000005.1"/>
</dbReference>
<dbReference type="EMBL" id="JACRUJ010000005">
    <property type="protein sequence ID" value="MBC5842638.1"/>
    <property type="molecule type" value="Genomic_DNA"/>
</dbReference>
<gene>
    <name evidence="1" type="ORF">H8R23_14585</name>
</gene>